<sequence length="257" mass="29958">MENLNHILQKIDPISLKEMDTVKLLNRADTKFIFNSNILCDILEEIRPNYRVLSTEYGRINSYRTLYYDTKNLSSYITHHNGKLNRLKIRFREYIDSNLTFLEVKFKSNKGKTNKSRLESPAIENSLGSVSKDFINKNSFYNADDLVPTLWNSFSRLTLVHRVDKERLTIDLNIGFSKIEGGEKVEIPHLIIAEVKQEKATANSDFIRVMKRRHIRQSSMSKYCIGTVLTNKNVKSNKFKEHILKINKLENDRTVIA</sequence>
<dbReference type="AlphaFoldDB" id="A0A4Q4KFX4"/>
<dbReference type="InterPro" id="IPR018966">
    <property type="entry name" value="VTC_domain"/>
</dbReference>
<gene>
    <name evidence="2" type="ORF">ERX46_16135</name>
</gene>
<dbReference type="RefSeq" id="WP_130094901.1">
    <property type="nucleotide sequence ID" value="NZ_SETE01000008.1"/>
</dbReference>
<evidence type="ECO:0000313" key="2">
    <source>
        <dbReference type="EMBL" id="RYM31437.1"/>
    </source>
</evidence>
<protein>
    <submittedName>
        <fullName evidence="2">Polyphosphate polymerase domain-containing protein</fullName>
    </submittedName>
</protein>
<dbReference type="InterPro" id="IPR042267">
    <property type="entry name" value="VTC_sf"/>
</dbReference>
<evidence type="ECO:0000259" key="1">
    <source>
        <dbReference type="Pfam" id="PF09359"/>
    </source>
</evidence>
<dbReference type="Gene3D" id="3.20.100.30">
    <property type="entry name" value="VTC, catalytic tunnel domain"/>
    <property type="match status" value="1"/>
</dbReference>
<feature type="domain" description="VTC" evidence="1">
    <location>
        <begin position="26"/>
        <end position="227"/>
    </location>
</feature>
<organism evidence="2 3">
    <name type="scientific">Brumimicrobium glaciale</name>
    <dbReference type="NCBI Taxonomy" id="200475"/>
    <lineage>
        <taxon>Bacteria</taxon>
        <taxon>Pseudomonadati</taxon>
        <taxon>Bacteroidota</taxon>
        <taxon>Flavobacteriia</taxon>
        <taxon>Flavobacteriales</taxon>
        <taxon>Crocinitomicaceae</taxon>
        <taxon>Brumimicrobium</taxon>
    </lineage>
</organism>
<dbReference type="Pfam" id="PF09359">
    <property type="entry name" value="VTC"/>
    <property type="match status" value="1"/>
</dbReference>
<name>A0A4Q4KFX4_9FLAO</name>
<dbReference type="CDD" id="cd07750">
    <property type="entry name" value="PolyPPase_VTC_like"/>
    <property type="match status" value="1"/>
</dbReference>
<comment type="caution">
    <text evidence="2">The sequence shown here is derived from an EMBL/GenBank/DDBJ whole genome shotgun (WGS) entry which is preliminary data.</text>
</comment>
<dbReference type="GO" id="GO:0006799">
    <property type="term" value="P:polyphosphate biosynthetic process"/>
    <property type="evidence" value="ECO:0007669"/>
    <property type="project" value="UniProtKB-ARBA"/>
</dbReference>
<keyword evidence="3" id="KW-1185">Reference proteome</keyword>
<dbReference type="Proteomes" id="UP000293952">
    <property type="component" value="Unassembled WGS sequence"/>
</dbReference>
<dbReference type="EMBL" id="SETE01000008">
    <property type="protein sequence ID" value="RYM31437.1"/>
    <property type="molecule type" value="Genomic_DNA"/>
</dbReference>
<reference evidence="2 3" key="1">
    <citation type="submission" date="2019-02" db="EMBL/GenBank/DDBJ databases">
        <title>Genome sequence of the sea-ice species Brumimicrobium glaciale.</title>
        <authorList>
            <person name="Bowman J.P."/>
        </authorList>
    </citation>
    <scope>NUCLEOTIDE SEQUENCE [LARGE SCALE GENOMIC DNA]</scope>
    <source>
        <strain evidence="2 3">IC156</strain>
    </source>
</reference>
<dbReference type="OrthoDB" id="148766at2"/>
<evidence type="ECO:0000313" key="3">
    <source>
        <dbReference type="Proteomes" id="UP000293952"/>
    </source>
</evidence>
<accession>A0A4Q4KFX4</accession>
<proteinExistence type="predicted"/>